<dbReference type="PANTHER" id="PTHR31170">
    <property type="entry name" value="BNAC04G53230D PROTEIN"/>
    <property type="match status" value="1"/>
</dbReference>
<gene>
    <name evidence="2" type="ORF">M0R45_025195</name>
</gene>
<accession>A0AAW1WUZ4</accession>
<protein>
    <submittedName>
        <fullName evidence="2">Uncharacterized protein</fullName>
    </submittedName>
</protein>
<keyword evidence="3" id="KW-1185">Reference proteome</keyword>
<evidence type="ECO:0000313" key="2">
    <source>
        <dbReference type="EMBL" id="KAK9928038.1"/>
    </source>
</evidence>
<dbReference type="PANTHER" id="PTHR31170:SF17">
    <property type="match status" value="1"/>
</dbReference>
<reference evidence="2 3" key="1">
    <citation type="journal article" date="2023" name="G3 (Bethesda)">
        <title>A chromosome-length genome assembly and annotation of blackberry (Rubus argutus, cv. 'Hillquist').</title>
        <authorList>
            <person name="Bruna T."/>
            <person name="Aryal R."/>
            <person name="Dudchenko O."/>
            <person name="Sargent D.J."/>
            <person name="Mead D."/>
            <person name="Buti M."/>
            <person name="Cavallini A."/>
            <person name="Hytonen T."/>
            <person name="Andres J."/>
            <person name="Pham M."/>
            <person name="Weisz D."/>
            <person name="Mascagni F."/>
            <person name="Usai G."/>
            <person name="Natali L."/>
            <person name="Bassil N."/>
            <person name="Fernandez G.E."/>
            <person name="Lomsadze A."/>
            <person name="Armour M."/>
            <person name="Olukolu B."/>
            <person name="Poorten T."/>
            <person name="Britton C."/>
            <person name="Davik J."/>
            <person name="Ashrafi H."/>
            <person name="Aiden E.L."/>
            <person name="Borodovsky M."/>
            <person name="Worthington M."/>
        </authorList>
    </citation>
    <scope>NUCLEOTIDE SEQUENCE [LARGE SCALE GENOMIC DNA]</scope>
    <source>
        <strain evidence="2">PI 553951</strain>
    </source>
</reference>
<dbReference type="Pfam" id="PF03140">
    <property type="entry name" value="DUF247"/>
    <property type="match status" value="1"/>
</dbReference>
<feature type="transmembrane region" description="Helical" evidence="1">
    <location>
        <begin position="392"/>
        <end position="413"/>
    </location>
</feature>
<dbReference type="AlphaFoldDB" id="A0AAW1WUZ4"/>
<evidence type="ECO:0000256" key="1">
    <source>
        <dbReference type="SAM" id="Phobius"/>
    </source>
</evidence>
<dbReference type="EMBL" id="JBEDUW010000005">
    <property type="protein sequence ID" value="KAK9928038.1"/>
    <property type="molecule type" value="Genomic_DNA"/>
</dbReference>
<keyword evidence="1" id="KW-1133">Transmembrane helix</keyword>
<dbReference type="InterPro" id="IPR004158">
    <property type="entry name" value="DUF247_pln"/>
</dbReference>
<comment type="caution">
    <text evidence="2">The sequence shown here is derived from an EMBL/GenBank/DDBJ whole genome shotgun (WGS) entry which is preliminary data.</text>
</comment>
<organism evidence="2 3">
    <name type="scientific">Rubus argutus</name>
    <name type="common">Southern blackberry</name>
    <dbReference type="NCBI Taxonomy" id="59490"/>
    <lineage>
        <taxon>Eukaryota</taxon>
        <taxon>Viridiplantae</taxon>
        <taxon>Streptophyta</taxon>
        <taxon>Embryophyta</taxon>
        <taxon>Tracheophyta</taxon>
        <taxon>Spermatophyta</taxon>
        <taxon>Magnoliopsida</taxon>
        <taxon>eudicotyledons</taxon>
        <taxon>Gunneridae</taxon>
        <taxon>Pentapetalae</taxon>
        <taxon>rosids</taxon>
        <taxon>fabids</taxon>
        <taxon>Rosales</taxon>
        <taxon>Rosaceae</taxon>
        <taxon>Rosoideae</taxon>
        <taxon>Rosoideae incertae sedis</taxon>
        <taxon>Rubus</taxon>
    </lineage>
</organism>
<evidence type="ECO:0000313" key="3">
    <source>
        <dbReference type="Proteomes" id="UP001457282"/>
    </source>
</evidence>
<keyword evidence="1" id="KW-0812">Transmembrane</keyword>
<sequence>MGSLDTAAVESRLRSSMDDIVSDDSILSTKSSIFVTPKLLFERNKKTYVPHAFSIGPLHHGRPDMIYTEKIKLQYSRDLIKRVSKWNDTILKDLVEEIASIEEEARQCYAVPLRFTRDKFVEILLVDGCFLIDLFGKHYGYLPVPEDDPVMKRGYLRNGIFRDLFLLENQIPWLVLDHLYRKTTLPHQTSLTTLAIYQCAIRSMIGGRTVVPRTLHQSKHILELLRSWLVAQKVGQGATTWELIPSASSLVEAGVKFKEGCASNGLLDIKFSNGVLEIPRLTIQETIEPVFRNLIIFEQCYHSCAPIFLSYVILLDTLINTPKDVDILSEKGIITNCLNPQEAAEIFNNLDNDTFVSEFYYSELCQEVNKYYKRRWPRWRAIYVRNHFSSPWAIASQVFAAIIFILALLQTVFNIKKKH</sequence>
<proteinExistence type="predicted"/>
<name>A0AAW1WUZ4_RUBAR</name>
<dbReference type="Proteomes" id="UP001457282">
    <property type="component" value="Unassembled WGS sequence"/>
</dbReference>
<keyword evidence="1" id="KW-0472">Membrane</keyword>